<gene>
    <name evidence="2" type="ORF">SPIL2461_LOCUS15652</name>
</gene>
<dbReference type="Proteomes" id="UP000649617">
    <property type="component" value="Unassembled WGS sequence"/>
</dbReference>
<organism evidence="2 3">
    <name type="scientific">Symbiodinium pilosum</name>
    <name type="common">Dinoflagellate</name>
    <dbReference type="NCBI Taxonomy" id="2952"/>
    <lineage>
        <taxon>Eukaryota</taxon>
        <taxon>Sar</taxon>
        <taxon>Alveolata</taxon>
        <taxon>Dinophyceae</taxon>
        <taxon>Suessiales</taxon>
        <taxon>Symbiodiniaceae</taxon>
        <taxon>Symbiodinium</taxon>
    </lineage>
</organism>
<evidence type="ECO:0000256" key="1">
    <source>
        <dbReference type="SAM" id="MobiDB-lite"/>
    </source>
</evidence>
<name>A0A812UVQ9_SYMPI</name>
<keyword evidence="3" id="KW-1185">Reference proteome</keyword>
<reference evidence="2" key="1">
    <citation type="submission" date="2021-02" db="EMBL/GenBank/DDBJ databases">
        <authorList>
            <person name="Dougan E. K."/>
            <person name="Rhodes N."/>
            <person name="Thang M."/>
            <person name="Chan C."/>
        </authorList>
    </citation>
    <scope>NUCLEOTIDE SEQUENCE</scope>
</reference>
<protein>
    <submittedName>
        <fullName evidence="2">Uncharacterized protein</fullName>
    </submittedName>
</protein>
<feature type="non-terminal residue" evidence="2">
    <location>
        <position position="1"/>
    </location>
</feature>
<feature type="compositionally biased region" description="Basic and acidic residues" evidence="1">
    <location>
        <begin position="62"/>
        <end position="77"/>
    </location>
</feature>
<dbReference type="AlphaFoldDB" id="A0A812UVQ9"/>
<sequence length="77" mass="8231">LPTVGAATRGSITGAMAAAHPDVREEALRNLQSIRQQYPEHPGFAVEPVDEAGSAMGPPASPHHDRPCQRHRGQLET</sequence>
<feature type="region of interest" description="Disordered" evidence="1">
    <location>
        <begin position="39"/>
        <end position="77"/>
    </location>
</feature>
<proteinExistence type="predicted"/>
<comment type="caution">
    <text evidence="2">The sequence shown here is derived from an EMBL/GenBank/DDBJ whole genome shotgun (WGS) entry which is preliminary data.</text>
</comment>
<evidence type="ECO:0000313" key="3">
    <source>
        <dbReference type="Proteomes" id="UP000649617"/>
    </source>
</evidence>
<dbReference type="EMBL" id="CAJNIZ010039052">
    <property type="protein sequence ID" value="CAE7586574.1"/>
    <property type="molecule type" value="Genomic_DNA"/>
</dbReference>
<accession>A0A812UVQ9</accession>
<evidence type="ECO:0000313" key="2">
    <source>
        <dbReference type="EMBL" id="CAE7586574.1"/>
    </source>
</evidence>
<feature type="non-terminal residue" evidence="2">
    <location>
        <position position="77"/>
    </location>
</feature>